<evidence type="ECO:0000256" key="1">
    <source>
        <dbReference type="SAM" id="Phobius"/>
    </source>
</evidence>
<name>A0A1M6S3L7_PARC5</name>
<dbReference type="EMBL" id="FRAG01000054">
    <property type="protein sequence ID" value="SHK39270.1"/>
    <property type="molecule type" value="Genomic_DNA"/>
</dbReference>
<organism evidence="2 3">
    <name type="scientific">Paramaledivibacter caminithermalis (strain DSM 15212 / CIP 107654 / DViRD3)</name>
    <name type="common">Clostridium caminithermale</name>
    <dbReference type="NCBI Taxonomy" id="1121301"/>
    <lineage>
        <taxon>Bacteria</taxon>
        <taxon>Bacillati</taxon>
        <taxon>Bacillota</taxon>
        <taxon>Clostridia</taxon>
        <taxon>Peptostreptococcales</taxon>
        <taxon>Caminicellaceae</taxon>
        <taxon>Paramaledivibacter</taxon>
    </lineage>
</organism>
<keyword evidence="3" id="KW-1185">Reference proteome</keyword>
<keyword evidence="1" id="KW-1133">Transmembrane helix</keyword>
<dbReference type="OrthoDB" id="1954971at2"/>
<evidence type="ECO:0000313" key="2">
    <source>
        <dbReference type="EMBL" id="SHK39270.1"/>
    </source>
</evidence>
<proteinExistence type="predicted"/>
<keyword evidence="1" id="KW-0812">Transmembrane</keyword>
<dbReference type="RefSeq" id="WP_073152245.1">
    <property type="nucleotide sequence ID" value="NZ_FRAG01000054.1"/>
</dbReference>
<sequence>MNYIGYLINFLIVLFIVSIFGYLLSVLKEKYDLINNKVNLQSKKITQKLLDELDLKIFKLGNLNLSIGDEIKIYLKNNNSIKGTVLGAKKEDNLLCILTLEDKILELKVSKIKKLRIISKYGRIL</sequence>
<protein>
    <submittedName>
        <fullName evidence="2">Uncharacterized protein</fullName>
    </submittedName>
</protein>
<accession>A0A1M6S3L7</accession>
<reference evidence="2 3" key="1">
    <citation type="submission" date="2016-11" db="EMBL/GenBank/DDBJ databases">
        <authorList>
            <person name="Jaros S."/>
            <person name="Januszkiewicz K."/>
            <person name="Wedrychowicz H."/>
        </authorList>
    </citation>
    <scope>NUCLEOTIDE SEQUENCE [LARGE SCALE GENOMIC DNA]</scope>
    <source>
        <strain evidence="2 3">DSM 15212</strain>
    </source>
</reference>
<evidence type="ECO:0000313" key="3">
    <source>
        <dbReference type="Proteomes" id="UP000184465"/>
    </source>
</evidence>
<dbReference type="Proteomes" id="UP000184465">
    <property type="component" value="Unassembled WGS sequence"/>
</dbReference>
<keyword evidence="1" id="KW-0472">Membrane</keyword>
<gene>
    <name evidence="2" type="ORF">SAMN02745912_03166</name>
</gene>
<dbReference type="AlphaFoldDB" id="A0A1M6S3L7"/>
<feature type="transmembrane region" description="Helical" evidence="1">
    <location>
        <begin position="6"/>
        <end position="27"/>
    </location>
</feature>